<keyword evidence="1" id="KW-0732">Signal</keyword>
<evidence type="ECO:0000256" key="1">
    <source>
        <dbReference type="SAM" id="SignalP"/>
    </source>
</evidence>
<reference evidence="3 4" key="1">
    <citation type="submission" date="2017-02" db="EMBL/GenBank/DDBJ databases">
        <authorList>
            <person name="Peterson S.W."/>
        </authorList>
    </citation>
    <scope>NUCLEOTIDE SEQUENCE [LARGE SCALE GENOMIC DNA]</scope>
    <source>
        <strain evidence="3 4">DSM 21749</strain>
    </source>
</reference>
<dbReference type="Proteomes" id="UP000190061">
    <property type="component" value="Unassembled WGS sequence"/>
</dbReference>
<feature type="domain" description="DUF4440" evidence="2">
    <location>
        <begin position="45"/>
        <end position="152"/>
    </location>
</feature>
<evidence type="ECO:0000259" key="2">
    <source>
        <dbReference type="Pfam" id="PF14534"/>
    </source>
</evidence>
<keyword evidence="3" id="KW-0413">Isomerase</keyword>
<dbReference type="InterPro" id="IPR027843">
    <property type="entry name" value="DUF4440"/>
</dbReference>
<dbReference type="GO" id="GO:0016853">
    <property type="term" value="F:isomerase activity"/>
    <property type="evidence" value="ECO:0007669"/>
    <property type="project" value="UniProtKB-KW"/>
</dbReference>
<dbReference type="Pfam" id="PF14534">
    <property type="entry name" value="DUF4440"/>
    <property type="match status" value="1"/>
</dbReference>
<dbReference type="EMBL" id="FUXP01000001">
    <property type="protein sequence ID" value="SJZ62159.1"/>
    <property type="molecule type" value="Genomic_DNA"/>
</dbReference>
<dbReference type="STRING" id="1122188.SAMN02745674_00288"/>
<dbReference type="RefSeq" id="WP_078756918.1">
    <property type="nucleotide sequence ID" value="NZ_FUXP01000001.1"/>
</dbReference>
<name>A0A1T4M580_9GAMM</name>
<dbReference type="InterPro" id="IPR032710">
    <property type="entry name" value="NTF2-like_dom_sf"/>
</dbReference>
<organism evidence="3 4">
    <name type="scientific">Lysobacter spongiicola DSM 21749</name>
    <dbReference type="NCBI Taxonomy" id="1122188"/>
    <lineage>
        <taxon>Bacteria</taxon>
        <taxon>Pseudomonadati</taxon>
        <taxon>Pseudomonadota</taxon>
        <taxon>Gammaproteobacteria</taxon>
        <taxon>Lysobacterales</taxon>
        <taxon>Lysobacteraceae</taxon>
        <taxon>Novilysobacter</taxon>
    </lineage>
</organism>
<feature type="chain" id="PRO_5012843315" evidence="1">
    <location>
        <begin position="22"/>
        <end position="167"/>
    </location>
</feature>
<protein>
    <submittedName>
        <fullName evidence="3">Ketosteroid isomerase homolog</fullName>
    </submittedName>
</protein>
<keyword evidence="4" id="KW-1185">Reference proteome</keyword>
<evidence type="ECO:0000313" key="4">
    <source>
        <dbReference type="Proteomes" id="UP000190061"/>
    </source>
</evidence>
<dbReference type="AlphaFoldDB" id="A0A1T4M580"/>
<gene>
    <name evidence="3" type="ORF">SAMN02745674_00288</name>
</gene>
<evidence type="ECO:0000313" key="3">
    <source>
        <dbReference type="EMBL" id="SJZ62159.1"/>
    </source>
</evidence>
<dbReference type="Gene3D" id="3.10.450.50">
    <property type="match status" value="1"/>
</dbReference>
<proteinExistence type="predicted"/>
<dbReference type="OrthoDB" id="6196903at2"/>
<accession>A0A1T4M580</accession>
<feature type="signal peptide" evidence="1">
    <location>
        <begin position="1"/>
        <end position="21"/>
    </location>
</feature>
<sequence>MKNLMISVAIAMTLSAAPALAHEKAQAAPAAAAPAADPALAEATAVVERFGTALKSGDMATVGTLLDENVLILESGGAERSREEYLGHHAISDAAFLGKATVTPVRRQGWVRGDVAFVGSESEIKTGEGSQAKTLLSTETMLLQKQDGNWQIVHIHWSSRPKKAAKS</sequence>
<dbReference type="SUPFAM" id="SSF54427">
    <property type="entry name" value="NTF2-like"/>
    <property type="match status" value="1"/>
</dbReference>